<evidence type="ECO:0000313" key="6">
    <source>
        <dbReference type="EMBL" id="ERJ06323.1"/>
    </source>
</evidence>
<accession>U2E1Y6</accession>
<dbReference type="PROSITE" id="PS50893">
    <property type="entry name" value="ABC_TRANSPORTER_2"/>
    <property type="match status" value="1"/>
</dbReference>
<dbReference type="CDD" id="cd03230">
    <property type="entry name" value="ABC_DR_subfamily_A"/>
    <property type="match status" value="1"/>
</dbReference>
<evidence type="ECO:0000259" key="5">
    <source>
        <dbReference type="PROSITE" id="PS50893"/>
    </source>
</evidence>
<organism evidence="6 7">
    <name type="scientific">Halorhabdus tiamatea SARL4B</name>
    <dbReference type="NCBI Taxonomy" id="1033806"/>
    <lineage>
        <taxon>Archaea</taxon>
        <taxon>Methanobacteriati</taxon>
        <taxon>Methanobacteriota</taxon>
        <taxon>Stenosarchaea group</taxon>
        <taxon>Halobacteria</taxon>
        <taxon>Halobacteriales</taxon>
        <taxon>Haloarculaceae</taxon>
        <taxon>Halorhabdus</taxon>
    </lineage>
</organism>
<dbReference type="GO" id="GO:0005524">
    <property type="term" value="F:ATP binding"/>
    <property type="evidence" value="ECO:0007669"/>
    <property type="project" value="UniProtKB-KW"/>
</dbReference>
<reference evidence="6 7" key="2">
    <citation type="journal article" date="2013" name="PLoS ONE">
        <title>INDIGO - INtegrated Data Warehouse of MIcrobial GenOmes with Examples from the Red Sea Extremophiles.</title>
        <authorList>
            <person name="Alam I."/>
            <person name="Antunes A."/>
            <person name="Kamau A.A."/>
            <person name="Ba Alawi W."/>
            <person name="Kalkatawi M."/>
            <person name="Stingl U."/>
            <person name="Bajic V.B."/>
        </authorList>
    </citation>
    <scope>NUCLEOTIDE SEQUENCE [LARGE SCALE GENOMIC DNA]</scope>
    <source>
        <strain evidence="6 7">SARL4B</strain>
    </source>
</reference>
<sequence length="332" mass="36129">MGQKVAYPSMSSPPSDADEGVVRVSDLRKTYGETVAVDGVSFDIRAEEVFALVGPNGAGKTTTVEMLECLRTPTAGSATVLGRDLRTDSRAIKADIGVVPQSFHTFDRLTVRENVALVRRLYDEGHAVDAILEELDLTEWAGTPFDSLSGGLKRRTGMAMALVSDPTVLFLDEPTTGLDPDARRRTWEQIEGLADHGTTVVLTTHYMEEVERLADRAALLLDGRIEAIDTVPNLIERYGGAIKVVVRRGGTDSEPETDESVRPILEDAATEVYHTESGDLVGLFEDRDRAQETYSRLHQEGNGRAIDLISAGMEDVFLRLAGGTPDARGDLQ</sequence>
<dbReference type="InterPro" id="IPR003439">
    <property type="entry name" value="ABC_transporter-like_ATP-bd"/>
</dbReference>
<evidence type="ECO:0000313" key="7">
    <source>
        <dbReference type="Proteomes" id="UP000003861"/>
    </source>
</evidence>
<evidence type="ECO:0000256" key="1">
    <source>
        <dbReference type="ARBA" id="ARBA00005417"/>
    </source>
</evidence>
<dbReference type="Gene3D" id="3.40.50.300">
    <property type="entry name" value="P-loop containing nucleotide triphosphate hydrolases"/>
    <property type="match status" value="1"/>
</dbReference>
<evidence type="ECO:0000256" key="4">
    <source>
        <dbReference type="ARBA" id="ARBA00022840"/>
    </source>
</evidence>
<dbReference type="SMART" id="SM00382">
    <property type="entry name" value="AAA"/>
    <property type="match status" value="1"/>
</dbReference>
<evidence type="ECO:0000256" key="2">
    <source>
        <dbReference type="ARBA" id="ARBA00022448"/>
    </source>
</evidence>
<dbReference type="PANTHER" id="PTHR42711">
    <property type="entry name" value="ABC TRANSPORTER ATP-BINDING PROTEIN"/>
    <property type="match status" value="1"/>
</dbReference>
<gene>
    <name evidence="6" type="ORF">HLRTI_001668</name>
</gene>
<dbReference type="STRING" id="1033806.HTIA_2518"/>
<dbReference type="EMBL" id="AFNT02000017">
    <property type="protein sequence ID" value="ERJ06323.1"/>
    <property type="molecule type" value="Genomic_DNA"/>
</dbReference>
<dbReference type="InterPro" id="IPR027417">
    <property type="entry name" value="P-loop_NTPase"/>
</dbReference>
<reference evidence="6 7" key="1">
    <citation type="journal article" date="2011" name="J. Bacteriol.">
        <title>Genome sequence of Halorhabdus tiamatea, the first archaeon isolated from a deep-sea anoxic brine lake.</title>
        <authorList>
            <person name="Antunes A."/>
            <person name="Alam I."/>
            <person name="Bajic V.B."/>
            <person name="Stingl U."/>
        </authorList>
    </citation>
    <scope>NUCLEOTIDE SEQUENCE [LARGE SCALE GENOMIC DNA]</scope>
    <source>
        <strain evidence="6 7">SARL4B</strain>
    </source>
</reference>
<keyword evidence="4" id="KW-0067">ATP-binding</keyword>
<dbReference type="Pfam" id="PF00005">
    <property type="entry name" value="ABC_tran"/>
    <property type="match status" value="1"/>
</dbReference>
<dbReference type="PANTHER" id="PTHR42711:SF5">
    <property type="entry name" value="ABC TRANSPORTER ATP-BINDING PROTEIN NATA"/>
    <property type="match status" value="1"/>
</dbReference>
<dbReference type="eggNOG" id="arCOG00194">
    <property type="taxonomic scope" value="Archaea"/>
</dbReference>
<dbReference type="SUPFAM" id="SSF52540">
    <property type="entry name" value="P-loop containing nucleoside triphosphate hydrolases"/>
    <property type="match status" value="1"/>
</dbReference>
<dbReference type="InterPro" id="IPR003593">
    <property type="entry name" value="AAA+_ATPase"/>
</dbReference>
<keyword evidence="2" id="KW-0813">Transport</keyword>
<comment type="caution">
    <text evidence="6">The sequence shown here is derived from an EMBL/GenBank/DDBJ whole genome shotgun (WGS) entry which is preliminary data.</text>
</comment>
<dbReference type="InterPro" id="IPR050763">
    <property type="entry name" value="ABC_transporter_ATP-binding"/>
</dbReference>
<comment type="similarity">
    <text evidence="1">Belongs to the ABC transporter superfamily.</text>
</comment>
<keyword evidence="3" id="KW-0547">Nucleotide-binding</keyword>
<dbReference type="GO" id="GO:0016887">
    <property type="term" value="F:ATP hydrolysis activity"/>
    <property type="evidence" value="ECO:0007669"/>
    <property type="project" value="InterPro"/>
</dbReference>
<evidence type="ECO:0000256" key="3">
    <source>
        <dbReference type="ARBA" id="ARBA00022741"/>
    </source>
</evidence>
<protein>
    <submittedName>
        <fullName evidence="6">ABC transporter protein</fullName>
    </submittedName>
</protein>
<feature type="domain" description="ABC transporter" evidence="5">
    <location>
        <begin position="22"/>
        <end position="247"/>
    </location>
</feature>
<dbReference type="AlphaFoldDB" id="U2E1Y6"/>
<name>U2E1Y6_9EURY</name>
<dbReference type="Proteomes" id="UP000003861">
    <property type="component" value="Unassembled WGS sequence"/>
</dbReference>
<proteinExistence type="inferred from homology"/>